<keyword evidence="2" id="KW-0804">Transcription</keyword>
<gene>
    <name evidence="4" type="ORF">T9R20_04370</name>
</gene>
<dbReference type="InterPro" id="IPR029016">
    <property type="entry name" value="GAF-like_dom_sf"/>
</dbReference>
<feature type="domain" description="ANTAR" evidence="3">
    <location>
        <begin position="167"/>
        <end position="228"/>
    </location>
</feature>
<dbReference type="Gene3D" id="1.10.10.10">
    <property type="entry name" value="Winged helix-like DNA-binding domain superfamily/Winged helix DNA-binding domain"/>
    <property type="match status" value="1"/>
</dbReference>
<evidence type="ECO:0000256" key="2">
    <source>
        <dbReference type="ARBA" id="ARBA00023163"/>
    </source>
</evidence>
<dbReference type="Pfam" id="PF13185">
    <property type="entry name" value="GAF_2"/>
    <property type="match status" value="1"/>
</dbReference>
<dbReference type="InterPro" id="IPR005561">
    <property type="entry name" value="ANTAR"/>
</dbReference>
<evidence type="ECO:0000313" key="4">
    <source>
        <dbReference type="EMBL" id="WQB71209.1"/>
    </source>
</evidence>
<evidence type="ECO:0000256" key="1">
    <source>
        <dbReference type="ARBA" id="ARBA00023015"/>
    </source>
</evidence>
<accession>A0ABZ0VDK6</accession>
<protein>
    <submittedName>
        <fullName evidence="4">GAF and ANTAR domain-containing protein</fullName>
    </submittedName>
</protein>
<dbReference type="Pfam" id="PF03861">
    <property type="entry name" value="ANTAR"/>
    <property type="match status" value="1"/>
</dbReference>
<dbReference type="SUPFAM" id="SSF55781">
    <property type="entry name" value="GAF domain-like"/>
    <property type="match status" value="1"/>
</dbReference>
<evidence type="ECO:0000259" key="3">
    <source>
        <dbReference type="PROSITE" id="PS50921"/>
    </source>
</evidence>
<dbReference type="InterPro" id="IPR003018">
    <property type="entry name" value="GAF"/>
</dbReference>
<dbReference type="SMART" id="SM01012">
    <property type="entry name" value="ANTAR"/>
    <property type="match status" value="1"/>
</dbReference>
<dbReference type="PROSITE" id="PS50921">
    <property type="entry name" value="ANTAR"/>
    <property type="match status" value="1"/>
</dbReference>
<sequence length="243" mass="25782">MTTSPSQGPRSDAFAAAAARLKAATEPTDDLCAPFVGVTGVAGAALSTLGRLLGSQTVCASNAVAARIDEIQIDLGEGPCWEALSTRHPVLENDLQRTGGSSWPVAREAFRSLRIGALFAFPMHVGDLSVGSVDLFSHTARQLPPSLVDDVAALADIAAHQVLRRVLHDLDGTEEGMSEGPYSRREMHQASGMIAAQLRIRVDDALVVLRAHAFASGRSVRSVASDVIARRVTFDHPPRDLQS</sequence>
<evidence type="ECO:0000313" key="5">
    <source>
        <dbReference type="Proteomes" id="UP001324533"/>
    </source>
</evidence>
<keyword evidence="1" id="KW-0805">Transcription regulation</keyword>
<dbReference type="Gene3D" id="3.30.450.40">
    <property type="match status" value="1"/>
</dbReference>
<organism evidence="4 5">
    <name type="scientific">Microbacterium invictum</name>
    <dbReference type="NCBI Taxonomy" id="515415"/>
    <lineage>
        <taxon>Bacteria</taxon>
        <taxon>Bacillati</taxon>
        <taxon>Actinomycetota</taxon>
        <taxon>Actinomycetes</taxon>
        <taxon>Micrococcales</taxon>
        <taxon>Microbacteriaceae</taxon>
        <taxon>Microbacterium</taxon>
    </lineage>
</organism>
<proteinExistence type="predicted"/>
<keyword evidence="5" id="KW-1185">Reference proteome</keyword>
<dbReference type="RefSeq" id="WP_322411327.1">
    <property type="nucleotide sequence ID" value="NZ_CP139779.1"/>
</dbReference>
<name>A0ABZ0VDK6_9MICO</name>
<dbReference type="EMBL" id="CP139779">
    <property type="protein sequence ID" value="WQB71209.1"/>
    <property type="molecule type" value="Genomic_DNA"/>
</dbReference>
<dbReference type="InterPro" id="IPR036388">
    <property type="entry name" value="WH-like_DNA-bd_sf"/>
</dbReference>
<reference evidence="4 5" key="1">
    <citation type="submission" date="2023-06" db="EMBL/GenBank/DDBJ databases">
        <title>Rock-solubilizing bacteria, Microbacterium invictum, promotes re-establishment of vegetation in rocky wasteland by accelerating rock bio-weathering and reshaping soil bacterial community.</title>
        <authorList>
            <person name="Liu C."/>
        </authorList>
    </citation>
    <scope>NUCLEOTIDE SEQUENCE [LARGE SCALE GENOMIC DNA]</scope>
    <source>
        <strain evidence="4 5">X-18</strain>
    </source>
</reference>
<dbReference type="Proteomes" id="UP001324533">
    <property type="component" value="Chromosome"/>
</dbReference>